<dbReference type="eggNOG" id="COG3884">
    <property type="taxonomic scope" value="Bacteria"/>
</dbReference>
<comment type="similarity">
    <text evidence="1">Belongs to the acyl-ACP thioesterase family.</text>
</comment>
<dbReference type="GO" id="GO:0016297">
    <property type="term" value="F:fatty acyl-[ACP] hydrolase activity"/>
    <property type="evidence" value="ECO:0007669"/>
    <property type="project" value="InterPro"/>
</dbReference>
<dbReference type="PaxDb" id="665571-STHERM_c00990"/>
<sequence>MKYSEQFVVRSYEACGRGFLRPDALAGYFQETAWKSAEALGFGYRAVVEHGWAWVLSRLLVRYERVPRWGEEVVVTTWPRPSEGIFACRDYLVEDAEGGVCIRATSRWLLLEAASRRPVRPERLVRTGLLEESAIEDAPLKLGPQGEVERVSEVIAGYLDVDPNGHVNNTRYIGWCTAGLVLRGGRPETWRGYHVNFVGEAHEGDVCTIWVGNGGVEVRKGDVALARMRVEPGSP</sequence>
<dbReference type="Pfam" id="PF20791">
    <property type="entry name" value="Acyl-ACP_TE_C"/>
    <property type="match status" value="1"/>
</dbReference>
<dbReference type="Proteomes" id="UP000001296">
    <property type="component" value="Chromosome"/>
</dbReference>
<evidence type="ECO:0000256" key="3">
    <source>
        <dbReference type="ARBA" id="ARBA00022801"/>
    </source>
</evidence>
<dbReference type="EMBL" id="CP001698">
    <property type="protein sequence ID" value="ADN01075.1"/>
    <property type="molecule type" value="Genomic_DNA"/>
</dbReference>
<accession>E0RU19</accession>
<keyword evidence="3" id="KW-0378">Hydrolase</keyword>
<keyword evidence="7" id="KW-0275">Fatty acid biosynthesis</keyword>
<evidence type="ECO:0000256" key="6">
    <source>
        <dbReference type="ARBA" id="ARBA00023098"/>
    </source>
</evidence>
<dbReference type="PANTHER" id="PTHR31727:SF6">
    <property type="entry name" value="OLEOYL-ACYL CARRIER PROTEIN THIOESTERASE 1, CHLOROPLASTIC"/>
    <property type="match status" value="1"/>
</dbReference>
<dbReference type="PANTHER" id="PTHR31727">
    <property type="entry name" value="OLEOYL-ACYL CARRIER PROTEIN THIOESTERASE 1, CHLOROPLASTIC"/>
    <property type="match status" value="1"/>
</dbReference>
<dbReference type="Pfam" id="PF01643">
    <property type="entry name" value="Acyl-ACP_TE"/>
    <property type="match status" value="1"/>
</dbReference>
<dbReference type="Gene3D" id="3.10.129.10">
    <property type="entry name" value="Hotdog Thioesterase"/>
    <property type="match status" value="1"/>
</dbReference>
<evidence type="ECO:0000256" key="2">
    <source>
        <dbReference type="ARBA" id="ARBA00022516"/>
    </source>
</evidence>
<dbReference type="InterPro" id="IPR049427">
    <property type="entry name" value="Acyl-ACP_TE_C"/>
</dbReference>
<gene>
    <name evidence="10" type="ordered locus">STHERM_c00990</name>
</gene>
<evidence type="ECO:0000256" key="7">
    <source>
        <dbReference type="ARBA" id="ARBA00023160"/>
    </source>
</evidence>
<evidence type="ECO:0000259" key="9">
    <source>
        <dbReference type="Pfam" id="PF20791"/>
    </source>
</evidence>
<name>E0RU19_WINT6</name>
<dbReference type="KEGG" id="sta:STHERM_c00990"/>
<keyword evidence="6" id="KW-0443">Lipid metabolism</keyword>
<dbReference type="RefSeq" id="WP_013312916.1">
    <property type="nucleotide sequence ID" value="NC_014484.1"/>
</dbReference>
<keyword evidence="2" id="KW-0444">Lipid biosynthesis</keyword>
<dbReference type="InterPro" id="IPR002864">
    <property type="entry name" value="Acyl-ACP_thioesterase_NHD"/>
</dbReference>
<feature type="domain" description="Acyl-ACP thioesterase-like C-terminal" evidence="9">
    <location>
        <begin position="156"/>
        <end position="179"/>
    </location>
</feature>
<reference evidence="10 11" key="2">
    <citation type="journal article" date="2010" name="J. Bacteriol.">
        <title>Genome sequence of the polysaccharide-degrading, thermophilic anaerobe Spirochaeta thermophila DSM 6192.</title>
        <authorList>
            <person name="Angelov A."/>
            <person name="Liebl S."/>
            <person name="Ballschmiter M."/>
            <person name="Bomeke M."/>
            <person name="Lehmann R."/>
            <person name="Liesegang H."/>
            <person name="Daniel R."/>
            <person name="Liebl W."/>
        </authorList>
    </citation>
    <scope>NUCLEOTIDE SEQUENCE [LARGE SCALE GENOMIC DNA]</scope>
    <source>
        <strain evidence="11">ATCC 49972 / DSM 6192 / RI 19.B1</strain>
    </source>
</reference>
<dbReference type="GO" id="GO:0000036">
    <property type="term" value="F:acyl carrier activity"/>
    <property type="evidence" value="ECO:0007669"/>
    <property type="project" value="TreeGrafter"/>
</dbReference>
<dbReference type="HOGENOM" id="CLU_045466_2_2_12"/>
<evidence type="ECO:0000313" key="11">
    <source>
        <dbReference type="Proteomes" id="UP000001296"/>
    </source>
</evidence>
<dbReference type="AlphaFoldDB" id="E0RU19"/>
<evidence type="ECO:0000256" key="1">
    <source>
        <dbReference type="ARBA" id="ARBA00006500"/>
    </source>
</evidence>
<feature type="domain" description="Acyl-ACP thioesterase N-terminal hotdog" evidence="8">
    <location>
        <begin position="2"/>
        <end position="120"/>
    </location>
</feature>
<organism evidence="10 11">
    <name type="scientific">Winmispira thermophila (strain ATCC 49972 / DSM 6192 / RI 19.B1)</name>
    <name type="common">Spirochaeta thermophila</name>
    <dbReference type="NCBI Taxonomy" id="665571"/>
    <lineage>
        <taxon>Bacteria</taxon>
        <taxon>Pseudomonadati</taxon>
        <taxon>Spirochaetota</taxon>
        <taxon>Spirochaetia</taxon>
        <taxon>Winmispirales</taxon>
        <taxon>Winmispiraceae</taxon>
        <taxon>Winmispira</taxon>
    </lineage>
</organism>
<dbReference type="SUPFAM" id="SSF54637">
    <property type="entry name" value="Thioesterase/thiol ester dehydrase-isomerase"/>
    <property type="match status" value="2"/>
</dbReference>
<dbReference type="InterPro" id="IPR029069">
    <property type="entry name" value="HotDog_dom_sf"/>
</dbReference>
<evidence type="ECO:0000256" key="5">
    <source>
        <dbReference type="ARBA" id="ARBA00022946"/>
    </source>
</evidence>
<reference key="1">
    <citation type="submission" date="2009-08" db="EMBL/GenBank/DDBJ databases">
        <title>The genome sequence of Spirochaeta thermophila DSM6192.</title>
        <authorList>
            <person name="Angelov A."/>
            <person name="Mientus M."/>
            <person name="Wittenberg S."/>
            <person name="Lehmann R."/>
            <person name="Liesegang H."/>
            <person name="Daniel R."/>
            <person name="Liebl W."/>
        </authorList>
    </citation>
    <scope>NUCLEOTIDE SEQUENCE</scope>
    <source>
        <strain>DSM 6192</strain>
    </source>
</reference>
<keyword evidence="4" id="KW-0276">Fatty acid metabolism</keyword>
<proteinExistence type="inferred from homology"/>
<protein>
    <submittedName>
        <fullName evidence="10">Acyl-ACP thioesterase</fullName>
    </submittedName>
</protein>
<dbReference type="CDD" id="cd00586">
    <property type="entry name" value="4HBT"/>
    <property type="match status" value="1"/>
</dbReference>
<keyword evidence="5" id="KW-0809">Transit peptide</keyword>
<evidence type="ECO:0000256" key="4">
    <source>
        <dbReference type="ARBA" id="ARBA00022832"/>
    </source>
</evidence>
<evidence type="ECO:0000313" key="10">
    <source>
        <dbReference type="EMBL" id="ADN01075.1"/>
    </source>
</evidence>
<evidence type="ECO:0000259" key="8">
    <source>
        <dbReference type="Pfam" id="PF01643"/>
    </source>
</evidence>
<dbReference type="InterPro" id="IPR045023">
    <property type="entry name" value="FATA/B"/>
</dbReference>